<proteinExistence type="predicted"/>
<name>A0A382IJF0_9ZZZZ</name>
<dbReference type="SUPFAM" id="SSF53649">
    <property type="entry name" value="Alkaline phosphatase-like"/>
    <property type="match status" value="1"/>
</dbReference>
<dbReference type="EMBL" id="UINC01067765">
    <property type="protein sequence ID" value="SVB99756.1"/>
    <property type="molecule type" value="Genomic_DNA"/>
</dbReference>
<dbReference type="InterPro" id="IPR017850">
    <property type="entry name" value="Alkaline_phosphatase_core_sf"/>
</dbReference>
<feature type="region of interest" description="Disordered" evidence="1">
    <location>
        <begin position="45"/>
        <end position="79"/>
    </location>
</feature>
<gene>
    <name evidence="2" type="ORF">METZ01_LOCUS252610</name>
</gene>
<evidence type="ECO:0000313" key="2">
    <source>
        <dbReference type="EMBL" id="SVB99756.1"/>
    </source>
</evidence>
<reference evidence="2" key="1">
    <citation type="submission" date="2018-05" db="EMBL/GenBank/DDBJ databases">
        <authorList>
            <person name="Lanie J.A."/>
            <person name="Ng W.-L."/>
            <person name="Kazmierczak K.M."/>
            <person name="Andrzejewski T.M."/>
            <person name="Davidsen T.M."/>
            <person name="Wayne K.J."/>
            <person name="Tettelin H."/>
            <person name="Glass J.I."/>
            <person name="Rusch D."/>
            <person name="Podicherti R."/>
            <person name="Tsui H.-C.T."/>
            <person name="Winkler M.E."/>
        </authorList>
    </citation>
    <scope>NUCLEOTIDE SEQUENCE</scope>
</reference>
<accession>A0A382IJF0</accession>
<evidence type="ECO:0000256" key="1">
    <source>
        <dbReference type="SAM" id="MobiDB-lite"/>
    </source>
</evidence>
<organism evidence="2">
    <name type="scientific">marine metagenome</name>
    <dbReference type="NCBI Taxonomy" id="408172"/>
    <lineage>
        <taxon>unclassified sequences</taxon>
        <taxon>metagenomes</taxon>
        <taxon>ecological metagenomes</taxon>
    </lineage>
</organism>
<protein>
    <submittedName>
        <fullName evidence="2">Uncharacterized protein</fullName>
    </submittedName>
</protein>
<sequence>MGKKGNSRDWVFFHFDPGGRNAKPIQRFLRTHDWKLYEDGRMFDMKTDNNEQNPILPEDDNDKSKKNRQSLKKIFGQMK</sequence>
<dbReference type="AlphaFoldDB" id="A0A382IJF0"/>